<dbReference type="KEGG" id="pfy:PFICI_01299"/>
<dbReference type="InterPro" id="IPR003034">
    <property type="entry name" value="SAP_dom"/>
</dbReference>
<evidence type="ECO:0000259" key="1">
    <source>
        <dbReference type="PROSITE" id="PS50800"/>
    </source>
</evidence>
<dbReference type="HOGENOM" id="CLU_2427751_0_0_1"/>
<dbReference type="Proteomes" id="UP000030651">
    <property type="component" value="Unassembled WGS sequence"/>
</dbReference>
<evidence type="ECO:0000313" key="2">
    <source>
        <dbReference type="EMBL" id="ETS87471.1"/>
    </source>
</evidence>
<accession>W3XQD0</accession>
<reference evidence="3" key="1">
    <citation type="journal article" date="2015" name="BMC Genomics">
        <title>Genomic and transcriptomic analysis of the endophytic fungus Pestalotiopsis fici reveals its lifestyle and high potential for synthesis of natural products.</title>
        <authorList>
            <person name="Wang X."/>
            <person name="Zhang X."/>
            <person name="Liu L."/>
            <person name="Xiang M."/>
            <person name="Wang W."/>
            <person name="Sun X."/>
            <person name="Che Y."/>
            <person name="Guo L."/>
            <person name="Liu G."/>
            <person name="Guo L."/>
            <person name="Wang C."/>
            <person name="Yin W.B."/>
            <person name="Stadler M."/>
            <person name="Zhang X."/>
            <person name="Liu X."/>
        </authorList>
    </citation>
    <scope>NUCLEOTIDE SEQUENCE [LARGE SCALE GENOMIC DNA]</scope>
    <source>
        <strain evidence="3">W106-1 / CGMCC3.15140</strain>
    </source>
</reference>
<organism evidence="2 3">
    <name type="scientific">Pestalotiopsis fici (strain W106-1 / CGMCC3.15140)</name>
    <dbReference type="NCBI Taxonomy" id="1229662"/>
    <lineage>
        <taxon>Eukaryota</taxon>
        <taxon>Fungi</taxon>
        <taxon>Dikarya</taxon>
        <taxon>Ascomycota</taxon>
        <taxon>Pezizomycotina</taxon>
        <taxon>Sordariomycetes</taxon>
        <taxon>Xylariomycetidae</taxon>
        <taxon>Amphisphaeriales</taxon>
        <taxon>Sporocadaceae</taxon>
        <taxon>Pestalotiopsis</taxon>
    </lineage>
</organism>
<feature type="domain" description="SAP" evidence="1">
    <location>
        <begin position="11"/>
        <end position="45"/>
    </location>
</feature>
<dbReference type="AlphaFoldDB" id="W3XQD0"/>
<dbReference type="RefSeq" id="XP_007828071.1">
    <property type="nucleotide sequence ID" value="XM_007829880.1"/>
</dbReference>
<dbReference type="SUPFAM" id="SSF68906">
    <property type="entry name" value="SAP domain"/>
    <property type="match status" value="1"/>
</dbReference>
<dbReference type="GeneID" id="19266312"/>
<dbReference type="PROSITE" id="PS50800">
    <property type="entry name" value="SAP"/>
    <property type="match status" value="1"/>
</dbReference>
<sequence>MATVTYVTDDYEYMRISELTAILHGLSLSPSGNKTELINRLREHDNASAQSGQPSQSALPPIKTTIMIWGAGKVAESVVDGLRSLGQNNIV</sequence>
<proteinExistence type="predicted"/>
<gene>
    <name evidence="2" type="ORF">PFICI_01299</name>
</gene>
<dbReference type="InParanoid" id="W3XQD0"/>
<dbReference type="Gene3D" id="1.10.720.30">
    <property type="entry name" value="SAP domain"/>
    <property type="match status" value="1"/>
</dbReference>
<dbReference type="InterPro" id="IPR036361">
    <property type="entry name" value="SAP_dom_sf"/>
</dbReference>
<name>W3XQD0_PESFW</name>
<evidence type="ECO:0000313" key="3">
    <source>
        <dbReference type="Proteomes" id="UP000030651"/>
    </source>
</evidence>
<dbReference type="EMBL" id="KI912109">
    <property type="protein sequence ID" value="ETS87471.1"/>
    <property type="molecule type" value="Genomic_DNA"/>
</dbReference>
<protein>
    <recommendedName>
        <fullName evidence="1">SAP domain-containing protein</fullName>
    </recommendedName>
</protein>
<keyword evidence="3" id="KW-1185">Reference proteome</keyword>
<dbReference type="Pfam" id="PF02037">
    <property type="entry name" value="SAP"/>
    <property type="match status" value="1"/>
</dbReference>